<evidence type="ECO:0000313" key="4">
    <source>
        <dbReference type="WBParaSite" id="Bm1266.1"/>
    </source>
</evidence>
<accession>A0A4E9EVF4</accession>
<reference evidence="2" key="3">
    <citation type="submission" date="2019-04" db="EMBL/GenBank/DDBJ databases">
        <authorList>
            <person name="Howe K."/>
            <person name="Paulini M."/>
            <person name="Williams G."/>
        </authorList>
    </citation>
    <scope>NUCLEOTIDE SEQUENCE [LARGE SCALE GENOMIC DNA]</scope>
    <source>
        <strain evidence="2">FR3</strain>
    </source>
</reference>
<dbReference type="GeneID" id="66057699"/>
<gene>
    <name evidence="1 4 5" type="ORF">Bm1266</name>
    <name evidence="2" type="ORF">BM_BM1266</name>
    <name evidence="1" type="ORF">BM_Bm1266</name>
</gene>
<dbReference type="RefSeq" id="XP_042929742.1">
    <property type="nucleotide sequence ID" value="XM_043073808.1"/>
</dbReference>
<organism evidence="1">
    <name type="scientific">Brugia malayi</name>
    <name type="common">Filarial nematode worm</name>
    <dbReference type="NCBI Taxonomy" id="6279"/>
    <lineage>
        <taxon>Eukaryota</taxon>
        <taxon>Metazoa</taxon>
        <taxon>Ecdysozoa</taxon>
        <taxon>Nematoda</taxon>
        <taxon>Chromadorea</taxon>
        <taxon>Rhabditida</taxon>
        <taxon>Spirurina</taxon>
        <taxon>Spiruromorpha</taxon>
        <taxon>Filarioidea</taxon>
        <taxon>Onchocercidae</taxon>
        <taxon>Brugia</taxon>
    </lineage>
</organism>
<keyword evidence="3" id="KW-1185">Reference proteome</keyword>
<dbReference type="KEGG" id="bmy:BM_BM1266"/>
<sequence length="61" mass="7044">MISLFVAVANVGKRWENLSTLNLNIMDRNLFFGYEMCRSNEAQINKTEQFRMNGADLPDES</sequence>
<name>A0A0J9XSC7_BRUMA</name>
<accession>A0A0J9XSC7</accession>
<dbReference type="CTD" id="66057699"/>
<evidence type="ECO:0000313" key="3">
    <source>
        <dbReference type="Proteomes" id="UP000006672"/>
    </source>
</evidence>
<reference evidence="4" key="4">
    <citation type="submission" date="2019-12" db="UniProtKB">
        <authorList>
            <consortium name="WormBaseParasite"/>
        </authorList>
    </citation>
    <scope>IDENTIFICATION</scope>
</reference>
<reference evidence="1" key="2">
    <citation type="submission" date="2012-12" db="EMBL/GenBank/DDBJ databases">
        <authorList>
            <person name="Gao Y.W."/>
            <person name="Fan S.T."/>
            <person name="Sun H.T."/>
            <person name="Wang Z."/>
            <person name="Gao X.L."/>
            <person name="Li Y.G."/>
            <person name="Wang T.C."/>
            <person name="Zhang K."/>
            <person name="Xu W.W."/>
            <person name="Yu Z.J."/>
            <person name="Xia X.Z."/>
        </authorList>
    </citation>
    <scope>NUCLEOTIDE SEQUENCE</scope>
    <source>
        <strain evidence="1">FR3</strain>
    </source>
</reference>
<reference evidence="1 3" key="1">
    <citation type="journal article" date="2007" name="Science">
        <title>Draft genome of the filarial nematode parasite Brugia malayi.</title>
        <authorList>
            <person name="Ghedin E."/>
            <person name="Wang S."/>
            <person name="Spiro D."/>
            <person name="Caler E."/>
            <person name="Zhao Q."/>
            <person name="Crabtree J."/>
            <person name="Allen J.E."/>
            <person name="Delcher A.L."/>
            <person name="Guiliano D.B."/>
            <person name="Miranda-Saavedra D."/>
            <person name="Angiuoli S.V."/>
            <person name="Creasy T."/>
            <person name="Amedeo P."/>
            <person name="Haas B."/>
            <person name="El-Sayed N.M."/>
            <person name="Wortman J.R."/>
            <person name="Feldblyum T."/>
            <person name="Tallon L."/>
            <person name="Schatz M."/>
            <person name="Shumway M."/>
            <person name="Koo H."/>
            <person name="Salzberg S.L."/>
            <person name="Schobel S."/>
            <person name="Pertea M."/>
            <person name="Pop M."/>
            <person name="White O."/>
            <person name="Barton G.J."/>
            <person name="Carlow C.K."/>
            <person name="Crawford M.J."/>
            <person name="Daub J."/>
            <person name="Dimmic M.W."/>
            <person name="Estes C.F."/>
            <person name="Foster J.M."/>
            <person name="Ganatra M."/>
            <person name="Gregory W.F."/>
            <person name="Johnson N.M."/>
            <person name="Jin J."/>
            <person name="Komuniecki R."/>
            <person name="Korf I."/>
            <person name="Kumar S."/>
            <person name="Laney S."/>
            <person name="Li B.W."/>
            <person name="Li W."/>
            <person name="Lindblom T.H."/>
            <person name="Lustigman S."/>
            <person name="Ma D."/>
            <person name="Maina C.V."/>
            <person name="Martin D.M."/>
            <person name="McCarter J.P."/>
            <person name="McReynolds L."/>
            <person name="Mitreva M."/>
            <person name="Nutman T.B."/>
            <person name="Parkinson J."/>
            <person name="Peregrin-Alvarez J.M."/>
            <person name="Poole C."/>
            <person name="Ren Q."/>
            <person name="Saunders L."/>
            <person name="Sluder A.E."/>
            <person name="Smith K."/>
            <person name="Stanke M."/>
            <person name="Unnasch T.R."/>
            <person name="Ware J."/>
            <person name="Wei A.D."/>
            <person name="Weil G."/>
            <person name="Williams D.J."/>
            <person name="Zhang Y."/>
            <person name="Williams S.A."/>
            <person name="Fraser-Liggett C."/>
            <person name="Slatko B."/>
            <person name="Blaxter M.L."/>
            <person name="Scott A.L."/>
        </authorList>
    </citation>
    <scope>NUCLEOTIDE SEQUENCE</scope>
    <source>
        <strain evidence="1 3">FR3</strain>
    </source>
</reference>
<evidence type="ECO:0000313" key="2">
    <source>
        <dbReference type="EMBL" id="VIO86824.1"/>
    </source>
</evidence>
<protein>
    <submittedName>
        <fullName evidence="1 4">Bm1266</fullName>
    </submittedName>
</protein>
<proteinExistence type="predicted"/>
<evidence type="ECO:0000313" key="5">
    <source>
        <dbReference type="WormBase" id="Bm1266"/>
    </source>
</evidence>
<dbReference type="WormBase" id="Bm1266">
    <property type="protein sequence ID" value="BM33741"/>
    <property type="gene ID" value="WBGene00221527"/>
</dbReference>
<dbReference type="AlphaFoldDB" id="A0A0J9XSC7"/>
<evidence type="ECO:0000313" key="1">
    <source>
        <dbReference type="EMBL" id="CDP94643.1"/>
    </source>
</evidence>
<dbReference type="EMBL" id="CAAKNF010000196">
    <property type="protein sequence ID" value="VIO86824.1"/>
    <property type="molecule type" value="Genomic_DNA"/>
</dbReference>
<dbReference type="WBParaSite" id="Bm1266.1">
    <property type="protein sequence ID" value="Bm1266.1"/>
    <property type="gene ID" value="WBGene00221527"/>
</dbReference>
<dbReference type="Proteomes" id="UP000006672">
    <property type="component" value="Unassembled WGS sequence"/>
</dbReference>
<dbReference type="EMBL" id="LN856931">
    <property type="protein sequence ID" value="CDP94643.1"/>
    <property type="molecule type" value="Genomic_DNA"/>
</dbReference>